<protein>
    <recommendedName>
        <fullName evidence="1">CxC5 like cysteine cluster associated with KDZ domain-containing protein</fullName>
    </recommendedName>
</protein>
<sequence length="132" mass="15077">MRCSSIPSESMALRLRLDLYPPTRSCRNPECKIYINGVSQPHPLAKSLWNKAVLYTRDLGPVPVWSHSALCNQCSTRYYPNYTVQKGETCVYYEGVPSMIQVATHAYIEMTLCKRFETSMVCAWVSTMNNAR</sequence>
<evidence type="ECO:0000259" key="1">
    <source>
        <dbReference type="Pfam" id="PF18718"/>
    </source>
</evidence>
<evidence type="ECO:0000313" key="3">
    <source>
        <dbReference type="Proteomes" id="UP000027265"/>
    </source>
</evidence>
<dbReference type="InParanoid" id="A0A067P5S9"/>
<feature type="non-terminal residue" evidence="2">
    <location>
        <position position="132"/>
    </location>
</feature>
<accession>A0A067P5S9</accession>
<proteinExistence type="predicted"/>
<dbReference type="AlphaFoldDB" id="A0A067P5S9"/>
<evidence type="ECO:0000313" key="2">
    <source>
        <dbReference type="EMBL" id="KDQ50129.1"/>
    </source>
</evidence>
<dbReference type="EMBL" id="KL197765">
    <property type="protein sequence ID" value="KDQ50129.1"/>
    <property type="molecule type" value="Genomic_DNA"/>
</dbReference>
<dbReference type="OrthoDB" id="2501483at2759"/>
<dbReference type="STRING" id="933084.A0A067P5S9"/>
<keyword evidence="3" id="KW-1185">Reference proteome</keyword>
<reference evidence="3" key="1">
    <citation type="journal article" date="2014" name="Proc. Natl. Acad. Sci. U.S.A.">
        <title>Extensive sampling of basidiomycete genomes demonstrates inadequacy of the white-rot/brown-rot paradigm for wood decay fungi.</title>
        <authorList>
            <person name="Riley R."/>
            <person name="Salamov A.A."/>
            <person name="Brown D.W."/>
            <person name="Nagy L.G."/>
            <person name="Floudas D."/>
            <person name="Held B.W."/>
            <person name="Levasseur A."/>
            <person name="Lombard V."/>
            <person name="Morin E."/>
            <person name="Otillar R."/>
            <person name="Lindquist E.A."/>
            <person name="Sun H."/>
            <person name="LaButti K.M."/>
            <person name="Schmutz J."/>
            <person name="Jabbour D."/>
            <person name="Luo H."/>
            <person name="Baker S.E."/>
            <person name="Pisabarro A.G."/>
            <person name="Walton J.D."/>
            <person name="Blanchette R.A."/>
            <person name="Henrissat B."/>
            <person name="Martin F."/>
            <person name="Cullen D."/>
            <person name="Hibbett D.S."/>
            <person name="Grigoriev I.V."/>
        </authorList>
    </citation>
    <scope>NUCLEOTIDE SEQUENCE [LARGE SCALE GENOMIC DNA]</scope>
    <source>
        <strain evidence="3">MUCL 33604</strain>
    </source>
</reference>
<dbReference type="HOGENOM" id="CLU_1922070_0_0_1"/>
<feature type="domain" description="CxC5 like cysteine cluster associated with KDZ" evidence="1">
    <location>
        <begin position="18"/>
        <end position="132"/>
    </location>
</feature>
<name>A0A067P5S9_9AGAM</name>
<gene>
    <name evidence="2" type="ORF">JAAARDRAFT_590423</name>
</gene>
<dbReference type="Proteomes" id="UP000027265">
    <property type="component" value="Unassembled WGS sequence"/>
</dbReference>
<dbReference type="InterPro" id="IPR041539">
    <property type="entry name" value="CxC5"/>
</dbReference>
<organism evidence="2 3">
    <name type="scientific">Jaapia argillacea MUCL 33604</name>
    <dbReference type="NCBI Taxonomy" id="933084"/>
    <lineage>
        <taxon>Eukaryota</taxon>
        <taxon>Fungi</taxon>
        <taxon>Dikarya</taxon>
        <taxon>Basidiomycota</taxon>
        <taxon>Agaricomycotina</taxon>
        <taxon>Agaricomycetes</taxon>
        <taxon>Agaricomycetidae</taxon>
        <taxon>Jaapiales</taxon>
        <taxon>Jaapiaceae</taxon>
        <taxon>Jaapia</taxon>
    </lineage>
</organism>
<dbReference type="Pfam" id="PF18718">
    <property type="entry name" value="CxC5"/>
    <property type="match status" value="1"/>
</dbReference>